<dbReference type="AlphaFoldDB" id="A0A0G4INP7"/>
<geneLocation type="mitochondrion" evidence="2"/>
<evidence type="ECO:0000313" key="3">
    <source>
        <dbReference type="Proteomes" id="UP000039324"/>
    </source>
</evidence>
<evidence type="ECO:0000313" key="2">
    <source>
        <dbReference type="EMBL" id="SPR00677.1"/>
    </source>
</evidence>
<accession>A0A0G4INP7</accession>
<dbReference type="EMBL" id="OVEO01000015">
    <property type="protein sequence ID" value="SPR00677.1"/>
    <property type="molecule type" value="Genomic_DNA"/>
</dbReference>
<keyword evidence="3" id="KW-1185">Reference proteome</keyword>
<name>A0A0G4INP7_PLABS</name>
<dbReference type="Proteomes" id="UP000039324">
    <property type="component" value="Unassembled WGS sequence"/>
</dbReference>
<sequence>MEVPASRLHDRIECRRRVREMPIGTTVLVADSVTTDEFRRWIHEDVPICDSCTRLARSPMIFIDGQLYLSMESLAHARAVGAFKRSLNGKLEDLGVHWRDRLLDGGSPLVWSGSAAWRTNGSLVAGEVLQGERCGQLVSCPIEIEVAHSQHTGDVTQVSKLDTLLRNHRLSKKGKGRSLSLKEKADLLLQVKDGPQMVIALSGDVKAETMEGGVLLRSKNGPVLHGDWVSITKNDEPGFKFLAIPVSILYSGASVLEALEKIGDGDVLVDLYDTFWGWMKASGGKRGGRSSKDD</sequence>
<evidence type="ECO:0000313" key="1">
    <source>
        <dbReference type="EMBL" id="CEO96785.1"/>
    </source>
</evidence>
<reference evidence="1 3" key="1">
    <citation type="submission" date="2015-02" db="EMBL/GenBank/DDBJ databases">
        <authorList>
            <person name="Chooi Y.-H."/>
        </authorList>
    </citation>
    <scope>NUCLEOTIDE SEQUENCE [LARGE SCALE GENOMIC DNA]</scope>
    <source>
        <strain evidence="1">E3</strain>
    </source>
</reference>
<dbReference type="Proteomes" id="UP000290189">
    <property type="component" value="Unassembled WGS sequence"/>
</dbReference>
<protein>
    <submittedName>
        <fullName evidence="1">Uncharacterized protein</fullName>
    </submittedName>
</protein>
<gene>
    <name evidence="1" type="ORF">PBRA_005389</name>
    <name evidence="2" type="ORF">PLBR_LOCUS7892</name>
</gene>
<evidence type="ECO:0000313" key="4">
    <source>
        <dbReference type="Proteomes" id="UP000290189"/>
    </source>
</evidence>
<organism evidence="1 3">
    <name type="scientific">Plasmodiophora brassicae</name>
    <name type="common">Clubroot disease agent</name>
    <dbReference type="NCBI Taxonomy" id="37360"/>
    <lineage>
        <taxon>Eukaryota</taxon>
        <taxon>Sar</taxon>
        <taxon>Rhizaria</taxon>
        <taxon>Endomyxa</taxon>
        <taxon>Phytomyxea</taxon>
        <taxon>Plasmodiophorida</taxon>
        <taxon>Plasmodiophoridae</taxon>
        <taxon>Plasmodiophora</taxon>
    </lineage>
</organism>
<proteinExistence type="predicted"/>
<reference evidence="2 4" key="2">
    <citation type="submission" date="2018-03" db="EMBL/GenBank/DDBJ databases">
        <authorList>
            <person name="Fogelqvist J."/>
        </authorList>
    </citation>
    <scope>NUCLEOTIDE SEQUENCE [LARGE SCALE GENOMIC DNA]</scope>
</reference>
<keyword evidence="2" id="KW-0496">Mitochondrion</keyword>
<dbReference type="EMBL" id="CDSF01000076">
    <property type="protein sequence ID" value="CEO96785.1"/>
    <property type="molecule type" value="Genomic_DNA"/>
</dbReference>